<dbReference type="InterPro" id="IPR039567">
    <property type="entry name" value="Gly-zipper"/>
</dbReference>
<gene>
    <name evidence="3" type="ORF">HMPREF9418_0439</name>
    <name evidence="4" type="ORF">MON40_11070</name>
</gene>
<proteinExistence type="predicted"/>
<evidence type="ECO:0000313" key="3">
    <source>
        <dbReference type="EMBL" id="EGQ78214.1"/>
    </source>
</evidence>
<reference evidence="3 5" key="1">
    <citation type="submission" date="2011-05" db="EMBL/GenBank/DDBJ databases">
        <authorList>
            <person name="Muzny D."/>
            <person name="Qin X."/>
            <person name="Deng J."/>
            <person name="Jiang H."/>
            <person name="Liu Y."/>
            <person name="Qu J."/>
            <person name="Song X.-Z."/>
            <person name="Zhang L."/>
            <person name="Thornton R."/>
            <person name="Coyle M."/>
            <person name="Francisco L."/>
            <person name="Jackson L."/>
            <person name="Javaid M."/>
            <person name="Korchina V."/>
            <person name="Kovar C."/>
            <person name="Mata R."/>
            <person name="Mathew T."/>
            <person name="Ngo R."/>
            <person name="Nguyen L."/>
            <person name="Nguyen N."/>
            <person name="Okwuonu G."/>
            <person name="Ongeri F."/>
            <person name="Pham C."/>
            <person name="Simmons D."/>
            <person name="Wilczek-Boney K."/>
            <person name="Hale W."/>
            <person name="Jakkamsetti A."/>
            <person name="Pham P."/>
            <person name="Ruth R."/>
            <person name="San Lucas F."/>
            <person name="Warren J."/>
            <person name="Zhang J."/>
            <person name="Zhao Z."/>
            <person name="Zhou C."/>
            <person name="Zhu D."/>
            <person name="Lee S."/>
            <person name="Bess C."/>
            <person name="Blankenburg K."/>
            <person name="Forbes L."/>
            <person name="Fu Q."/>
            <person name="Gubbala S."/>
            <person name="Hirani K."/>
            <person name="Jayaseelan J.C."/>
            <person name="Lara F."/>
            <person name="Munidasa M."/>
            <person name="Palculict T."/>
            <person name="Patil S."/>
            <person name="Pu L.-L."/>
            <person name="Saada N."/>
            <person name="Tang L."/>
            <person name="Weissenberger G."/>
            <person name="Zhu Y."/>
            <person name="Hemphill L."/>
            <person name="Shang Y."/>
            <person name="Youmans B."/>
            <person name="Ayvaz T."/>
            <person name="Ross M."/>
            <person name="Santibanez J."/>
            <person name="Aqrawi P."/>
            <person name="Gross S."/>
            <person name="Joshi V."/>
            <person name="Fowler G."/>
            <person name="Nazareth L."/>
            <person name="Reid J."/>
            <person name="Worley K."/>
            <person name="Petrosino J."/>
            <person name="Highlander S."/>
            <person name="Gibbs R."/>
        </authorList>
    </citation>
    <scope>NUCLEOTIDE SEQUENCE [LARGE SCALE GENOMIC DNA]</scope>
    <source>
        <strain evidence="3 5">ATCC 33926</strain>
    </source>
</reference>
<dbReference type="Pfam" id="PF13488">
    <property type="entry name" value="Gly-zipper_Omp"/>
    <property type="match status" value="1"/>
</dbReference>
<evidence type="ECO:0000313" key="6">
    <source>
        <dbReference type="Proteomes" id="UP000829455"/>
    </source>
</evidence>
<dbReference type="AlphaFoldDB" id="A0AA36ULC2"/>
<dbReference type="EMBL" id="CP094241">
    <property type="protein sequence ID" value="UNV84533.1"/>
    <property type="molecule type" value="Genomic_DNA"/>
</dbReference>
<sequence length="139" mass="15620">MTMKPLMAVLLAASLSLPAIHAEARGTANQKKATLAGAAAGAALGGLLGNDGQSAIIGAVAGGLAGNAYAYHNKKMNQKDNDIALRDRRYRESRYYGYDGYGYGDPYYRDTYYKKHKHKHYHRKHYRDWDDDYYDYDDD</sequence>
<protein>
    <submittedName>
        <fullName evidence="4">Glycine zipper domain-containing protein</fullName>
    </submittedName>
</protein>
<dbReference type="Proteomes" id="UP000004982">
    <property type="component" value="Unassembled WGS sequence"/>
</dbReference>
<evidence type="ECO:0000313" key="5">
    <source>
        <dbReference type="Proteomes" id="UP000004982"/>
    </source>
</evidence>
<dbReference type="EMBL" id="AFQE01000022">
    <property type="protein sequence ID" value="EGQ78214.1"/>
    <property type="molecule type" value="Genomic_DNA"/>
</dbReference>
<feature type="domain" description="Glycine zipper" evidence="2">
    <location>
        <begin position="35"/>
        <end position="73"/>
    </location>
</feature>
<evidence type="ECO:0000259" key="2">
    <source>
        <dbReference type="Pfam" id="PF13488"/>
    </source>
</evidence>
<reference evidence="4 6" key="2">
    <citation type="submission" date="2022-03" db="EMBL/GenBank/DDBJ databases">
        <title>Genome sequencing of Neisseria macacae.</title>
        <authorList>
            <person name="Baek M.-G."/>
        </authorList>
    </citation>
    <scope>NUCLEOTIDE SEQUENCE [LARGE SCALE GENOMIC DNA]</scope>
    <source>
        <strain evidence="4 6">ATCC 33926</strain>
    </source>
</reference>
<feature type="signal peptide" evidence="1">
    <location>
        <begin position="1"/>
        <end position="21"/>
    </location>
</feature>
<organism evidence="3 5">
    <name type="scientific">Neisseria macacae ATCC 33926</name>
    <dbReference type="NCBI Taxonomy" id="997348"/>
    <lineage>
        <taxon>Bacteria</taxon>
        <taxon>Pseudomonadati</taxon>
        <taxon>Pseudomonadota</taxon>
        <taxon>Betaproteobacteria</taxon>
        <taxon>Neisseriales</taxon>
        <taxon>Neisseriaceae</taxon>
        <taxon>Neisseria</taxon>
    </lineage>
</organism>
<feature type="chain" id="PRO_5041214480" evidence="1">
    <location>
        <begin position="22"/>
        <end position="139"/>
    </location>
</feature>
<accession>A0AA36ULC2</accession>
<dbReference type="RefSeq" id="WP_003776468.1">
    <property type="nucleotide sequence ID" value="NZ_CP094241.1"/>
</dbReference>
<evidence type="ECO:0000256" key="1">
    <source>
        <dbReference type="SAM" id="SignalP"/>
    </source>
</evidence>
<keyword evidence="1" id="KW-0732">Signal</keyword>
<keyword evidence="6" id="KW-1185">Reference proteome</keyword>
<dbReference type="Proteomes" id="UP000829455">
    <property type="component" value="Chromosome"/>
</dbReference>
<evidence type="ECO:0000313" key="4">
    <source>
        <dbReference type="EMBL" id="UNV84533.1"/>
    </source>
</evidence>
<name>A0AA36ULC2_9NEIS</name>